<gene>
    <name evidence="1" type="ORF">D7322_28205</name>
</gene>
<organism evidence="1 2">
    <name type="scientific">Sphingobacterium puteale</name>
    <dbReference type="NCBI Taxonomy" id="2420510"/>
    <lineage>
        <taxon>Bacteria</taxon>
        <taxon>Pseudomonadati</taxon>
        <taxon>Bacteroidota</taxon>
        <taxon>Sphingobacteriia</taxon>
        <taxon>Sphingobacteriales</taxon>
        <taxon>Sphingobacteriaceae</taxon>
        <taxon>Sphingobacterium</taxon>
    </lineage>
</organism>
<comment type="caution">
    <text evidence="1">The sequence shown here is derived from an EMBL/GenBank/DDBJ whole genome shotgun (WGS) entry which is preliminary data.</text>
</comment>
<keyword evidence="2" id="KW-1185">Reference proteome</keyword>
<reference evidence="1 2" key="1">
    <citation type="submission" date="2018-10" db="EMBL/GenBank/DDBJ databases">
        <title>Sphingobacterium sp. M05W1-28.</title>
        <authorList>
            <person name="Cai H."/>
        </authorList>
    </citation>
    <scope>NUCLEOTIDE SEQUENCE [LARGE SCALE GENOMIC DNA]</scope>
    <source>
        <strain evidence="1 2">M05W1-28</strain>
    </source>
</reference>
<dbReference type="EMBL" id="RBWS01000042">
    <property type="protein sequence ID" value="RKO68248.1"/>
    <property type="molecule type" value="Genomic_DNA"/>
</dbReference>
<sequence>MLSAFNTATAALGGGSLDQSSASLPHTVSWKIYSRSVYSPELYPIFADTSTYSMFSLLSRFDLATRKFLLHRKPHPSRSLADQYLVGVFYYRTGYLQQ</sequence>
<dbReference type="AlphaFoldDB" id="A0A420VPI7"/>
<evidence type="ECO:0000313" key="2">
    <source>
        <dbReference type="Proteomes" id="UP000282423"/>
    </source>
</evidence>
<protein>
    <submittedName>
        <fullName evidence="1">Uncharacterized protein</fullName>
    </submittedName>
</protein>
<accession>A0A420VPI7</accession>
<dbReference type="Proteomes" id="UP000282423">
    <property type="component" value="Unassembled WGS sequence"/>
</dbReference>
<proteinExistence type="predicted"/>
<name>A0A420VPI7_9SPHI</name>
<evidence type="ECO:0000313" key="1">
    <source>
        <dbReference type="EMBL" id="RKO68248.1"/>
    </source>
</evidence>